<evidence type="ECO:0000313" key="6">
    <source>
        <dbReference type="EMBL" id="SDW80608.1"/>
    </source>
</evidence>
<dbReference type="PANTHER" id="PTHR30126:SF40">
    <property type="entry name" value="HTH-TYPE TRANSCRIPTIONAL REGULATOR GLTR"/>
    <property type="match status" value="1"/>
</dbReference>
<comment type="similarity">
    <text evidence="1">Belongs to the LysR transcriptional regulatory family.</text>
</comment>
<dbReference type="Gene3D" id="1.10.10.10">
    <property type="entry name" value="Winged helix-like DNA-binding domain superfamily/Winged helix DNA-binding domain"/>
    <property type="match status" value="1"/>
</dbReference>
<gene>
    <name evidence="6" type="ORF">SAMN05444487_106150</name>
</gene>
<evidence type="ECO:0000256" key="2">
    <source>
        <dbReference type="ARBA" id="ARBA00023015"/>
    </source>
</evidence>
<dbReference type="SUPFAM" id="SSF53850">
    <property type="entry name" value="Periplasmic binding protein-like II"/>
    <property type="match status" value="1"/>
</dbReference>
<feature type="domain" description="HTH lysR-type" evidence="5">
    <location>
        <begin position="1"/>
        <end position="58"/>
    </location>
</feature>
<dbReference type="GO" id="GO:0003700">
    <property type="term" value="F:DNA-binding transcription factor activity"/>
    <property type="evidence" value="ECO:0007669"/>
    <property type="project" value="InterPro"/>
</dbReference>
<dbReference type="EMBL" id="FNNQ01000006">
    <property type="protein sequence ID" value="SDW80608.1"/>
    <property type="molecule type" value="Genomic_DNA"/>
</dbReference>
<dbReference type="STRING" id="1048340.SAMN05444487_106150"/>
<dbReference type="CDD" id="cd08442">
    <property type="entry name" value="PBP2_YofA_SoxR_like"/>
    <property type="match status" value="1"/>
</dbReference>
<dbReference type="PROSITE" id="PS50931">
    <property type="entry name" value="HTH_LYSR"/>
    <property type="match status" value="1"/>
</dbReference>
<dbReference type="Pfam" id="PF00126">
    <property type="entry name" value="HTH_1"/>
    <property type="match status" value="1"/>
</dbReference>
<dbReference type="InterPro" id="IPR005119">
    <property type="entry name" value="LysR_subst-bd"/>
</dbReference>
<dbReference type="OrthoDB" id="8479357at2"/>
<keyword evidence="7" id="KW-1185">Reference proteome</keyword>
<evidence type="ECO:0000259" key="5">
    <source>
        <dbReference type="PROSITE" id="PS50931"/>
    </source>
</evidence>
<organism evidence="6 7">
    <name type="scientific">Marininema mesophilum</name>
    <dbReference type="NCBI Taxonomy" id="1048340"/>
    <lineage>
        <taxon>Bacteria</taxon>
        <taxon>Bacillati</taxon>
        <taxon>Bacillota</taxon>
        <taxon>Bacilli</taxon>
        <taxon>Bacillales</taxon>
        <taxon>Thermoactinomycetaceae</taxon>
        <taxon>Marininema</taxon>
    </lineage>
</organism>
<protein>
    <submittedName>
        <fullName evidence="6">DNA-binding transcriptional regulator, LysR family</fullName>
    </submittedName>
</protein>
<evidence type="ECO:0000256" key="4">
    <source>
        <dbReference type="ARBA" id="ARBA00023163"/>
    </source>
</evidence>
<dbReference type="PRINTS" id="PR00039">
    <property type="entry name" value="HTHLYSR"/>
</dbReference>
<dbReference type="PANTHER" id="PTHR30126">
    <property type="entry name" value="HTH-TYPE TRANSCRIPTIONAL REGULATOR"/>
    <property type="match status" value="1"/>
</dbReference>
<dbReference type="InterPro" id="IPR000847">
    <property type="entry name" value="LysR_HTH_N"/>
</dbReference>
<dbReference type="GO" id="GO:0000976">
    <property type="term" value="F:transcription cis-regulatory region binding"/>
    <property type="evidence" value="ECO:0007669"/>
    <property type="project" value="TreeGrafter"/>
</dbReference>
<dbReference type="Pfam" id="PF03466">
    <property type="entry name" value="LysR_substrate"/>
    <property type="match status" value="1"/>
</dbReference>
<dbReference type="AlphaFoldDB" id="A0A1H2WJC4"/>
<dbReference type="FunFam" id="1.10.10.10:FF:000001">
    <property type="entry name" value="LysR family transcriptional regulator"/>
    <property type="match status" value="1"/>
</dbReference>
<evidence type="ECO:0000256" key="1">
    <source>
        <dbReference type="ARBA" id="ARBA00009437"/>
    </source>
</evidence>
<name>A0A1H2WJC4_9BACL</name>
<reference evidence="6 7" key="1">
    <citation type="submission" date="2016-10" db="EMBL/GenBank/DDBJ databases">
        <authorList>
            <person name="de Groot N.N."/>
        </authorList>
    </citation>
    <scope>NUCLEOTIDE SEQUENCE [LARGE SCALE GENOMIC DNA]</scope>
    <source>
        <strain evidence="6 7">DSM 45610</strain>
    </source>
</reference>
<dbReference type="InterPro" id="IPR036390">
    <property type="entry name" value="WH_DNA-bd_sf"/>
</dbReference>
<evidence type="ECO:0000313" key="7">
    <source>
        <dbReference type="Proteomes" id="UP000198534"/>
    </source>
</evidence>
<dbReference type="Proteomes" id="UP000198534">
    <property type="component" value="Unassembled WGS sequence"/>
</dbReference>
<sequence length="283" mass="32140">MDIRDLQIFQTVSRHKSVTKAANELNYVQSNVTNRINRLEQELNAQLFHRSGKGMSLTSAGRNLIQYADPILEMVNEAKNAFLIPQGPLKLGSTESTAAVHLPSLLMKYHEAYPQVDVSLTTASSEELIKRVLHYELDGVFVVGPINHPELKAFTFMEEELVLISSPHHPPIHSARDLQHETLLVFDVGCSYRSRLEQWLSDEKAHSVKRMELSTLEGLFRCVESGFGVALVTRSVAQEYKRGEIKLHPLSTDYHQSTTVFIQRKDRYQSPALSRLVELMENE</sequence>
<accession>A0A1H2WJC4</accession>
<proteinExistence type="inferred from homology"/>
<dbReference type="Gene3D" id="3.40.190.290">
    <property type="match status" value="1"/>
</dbReference>
<evidence type="ECO:0000256" key="3">
    <source>
        <dbReference type="ARBA" id="ARBA00023125"/>
    </source>
</evidence>
<keyword evidence="4" id="KW-0804">Transcription</keyword>
<dbReference type="RefSeq" id="WP_143035016.1">
    <property type="nucleotide sequence ID" value="NZ_FNNQ01000006.1"/>
</dbReference>
<keyword evidence="2" id="KW-0805">Transcription regulation</keyword>
<dbReference type="InterPro" id="IPR036388">
    <property type="entry name" value="WH-like_DNA-bd_sf"/>
</dbReference>
<keyword evidence="3 6" id="KW-0238">DNA-binding</keyword>
<dbReference type="SUPFAM" id="SSF46785">
    <property type="entry name" value="Winged helix' DNA-binding domain"/>
    <property type="match status" value="1"/>
</dbReference>